<evidence type="ECO:0000256" key="2">
    <source>
        <dbReference type="SAM" id="Phobius"/>
    </source>
</evidence>
<feature type="region of interest" description="Disordered" evidence="1">
    <location>
        <begin position="1"/>
        <end position="24"/>
    </location>
</feature>
<feature type="transmembrane region" description="Helical" evidence="2">
    <location>
        <begin position="91"/>
        <end position="110"/>
    </location>
</feature>
<keyword evidence="2" id="KW-0472">Membrane</keyword>
<protein>
    <recommendedName>
        <fullName evidence="5">Histidinol dehydrogenase</fullName>
    </recommendedName>
</protein>
<feature type="transmembrane region" description="Helical" evidence="2">
    <location>
        <begin position="30"/>
        <end position="49"/>
    </location>
</feature>
<evidence type="ECO:0000313" key="4">
    <source>
        <dbReference type="Proteomes" id="UP001500506"/>
    </source>
</evidence>
<sequence length="167" mass="16255">MSVAPSAPSSSGSSSSTAAEASSGTVGGRIGTLLVALAIGVLYGAVATIGHRATLRIGEVAIPWGLVAALVGVTALILGIRLVVPGRSTAAAAAAGVVIAIALLTLPGPGGSVLVVGDLSGTIWSIAPALIAVLVVAWPELPARRRPDTPRHPDTGSHPAADGRADA</sequence>
<accession>A0ABP4WZH7</accession>
<dbReference type="EMBL" id="BAAANH010000005">
    <property type="protein sequence ID" value="GAA1764270.1"/>
    <property type="molecule type" value="Genomic_DNA"/>
</dbReference>
<feature type="transmembrane region" description="Helical" evidence="2">
    <location>
        <begin position="61"/>
        <end position="84"/>
    </location>
</feature>
<evidence type="ECO:0000256" key="1">
    <source>
        <dbReference type="SAM" id="MobiDB-lite"/>
    </source>
</evidence>
<organism evidence="3 4">
    <name type="scientific">Agromyces humatus</name>
    <dbReference type="NCBI Taxonomy" id="279573"/>
    <lineage>
        <taxon>Bacteria</taxon>
        <taxon>Bacillati</taxon>
        <taxon>Actinomycetota</taxon>
        <taxon>Actinomycetes</taxon>
        <taxon>Micrococcales</taxon>
        <taxon>Microbacteriaceae</taxon>
        <taxon>Agromyces</taxon>
    </lineage>
</organism>
<gene>
    <name evidence="3" type="ORF">GCM10009747_25070</name>
</gene>
<proteinExistence type="predicted"/>
<feature type="transmembrane region" description="Helical" evidence="2">
    <location>
        <begin position="122"/>
        <end position="141"/>
    </location>
</feature>
<comment type="caution">
    <text evidence="3">The sequence shown here is derived from an EMBL/GenBank/DDBJ whole genome shotgun (WGS) entry which is preliminary data.</text>
</comment>
<reference evidence="4" key="1">
    <citation type="journal article" date="2019" name="Int. J. Syst. Evol. Microbiol.">
        <title>The Global Catalogue of Microorganisms (GCM) 10K type strain sequencing project: providing services to taxonomists for standard genome sequencing and annotation.</title>
        <authorList>
            <consortium name="The Broad Institute Genomics Platform"/>
            <consortium name="The Broad Institute Genome Sequencing Center for Infectious Disease"/>
            <person name="Wu L."/>
            <person name="Ma J."/>
        </authorList>
    </citation>
    <scope>NUCLEOTIDE SEQUENCE [LARGE SCALE GENOMIC DNA]</scope>
    <source>
        <strain evidence="4">JCM 14319</strain>
    </source>
</reference>
<evidence type="ECO:0000313" key="3">
    <source>
        <dbReference type="EMBL" id="GAA1764270.1"/>
    </source>
</evidence>
<dbReference type="RefSeq" id="WP_232498825.1">
    <property type="nucleotide sequence ID" value="NZ_BAAANH010000005.1"/>
</dbReference>
<keyword evidence="2" id="KW-0812">Transmembrane</keyword>
<keyword evidence="4" id="KW-1185">Reference proteome</keyword>
<feature type="region of interest" description="Disordered" evidence="1">
    <location>
        <begin position="144"/>
        <end position="167"/>
    </location>
</feature>
<evidence type="ECO:0008006" key="5">
    <source>
        <dbReference type="Google" id="ProtNLM"/>
    </source>
</evidence>
<dbReference type="Proteomes" id="UP001500506">
    <property type="component" value="Unassembled WGS sequence"/>
</dbReference>
<keyword evidence="2" id="KW-1133">Transmembrane helix</keyword>
<name>A0ABP4WZH7_9MICO</name>